<protein>
    <recommendedName>
        <fullName evidence="10">Succinate dehydrogenase [ubiquinone] cytochrome b small subunit</fullName>
    </recommendedName>
</protein>
<proteinExistence type="inferred from homology"/>
<evidence type="ECO:0000256" key="7">
    <source>
        <dbReference type="ARBA" id="ARBA00022989"/>
    </source>
</evidence>
<evidence type="ECO:0000256" key="3">
    <source>
        <dbReference type="ARBA" id="ARBA00022448"/>
    </source>
</evidence>
<evidence type="ECO:0000256" key="5">
    <source>
        <dbReference type="ARBA" id="ARBA00022792"/>
    </source>
</evidence>
<evidence type="ECO:0000256" key="2">
    <source>
        <dbReference type="ARBA" id="ARBA00007294"/>
    </source>
</evidence>
<keyword evidence="6 10" id="KW-0809">Transit peptide</keyword>
<evidence type="ECO:0000256" key="10">
    <source>
        <dbReference type="RuleBase" id="RU364031"/>
    </source>
</evidence>
<organism evidence="11 12">
    <name type="scientific">Discostella pseudostelligera</name>
    <dbReference type="NCBI Taxonomy" id="259834"/>
    <lineage>
        <taxon>Eukaryota</taxon>
        <taxon>Sar</taxon>
        <taxon>Stramenopiles</taxon>
        <taxon>Ochrophyta</taxon>
        <taxon>Bacillariophyta</taxon>
        <taxon>Coscinodiscophyceae</taxon>
        <taxon>Thalassiosirophycidae</taxon>
        <taxon>Stephanodiscales</taxon>
        <taxon>Stephanodiscaceae</taxon>
        <taxon>Discostella</taxon>
    </lineage>
</organism>
<evidence type="ECO:0000256" key="4">
    <source>
        <dbReference type="ARBA" id="ARBA00022692"/>
    </source>
</evidence>
<evidence type="ECO:0000256" key="6">
    <source>
        <dbReference type="ARBA" id="ARBA00022946"/>
    </source>
</evidence>
<comment type="caution">
    <text evidence="11">The sequence shown here is derived from an EMBL/GenBank/DDBJ whole genome shotgun (WGS) entry which is preliminary data.</text>
</comment>
<evidence type="ECO:0000256" key="9">
    <source>
        <dbReference type="ARBA" id="ARBA00023136"/>
    </source>
</evidence>
<accession>A0ABD3M8W6</accession>
<dbReference type="InterPro" id="IPR034804">
    <property type="entry name" value="SQR/QFR_C/D"/>
</dbReference>
<dbReference type="GO" id="GO:0005743">
    <property type="term" value="C:mitochondrial inner membrane"/>
    <property type="evidence" value="ECO:0007669"/>
    <property type="project" value="UniProtKB-SubCell"/>
</dbReference>
<keyword evidence="5 10" id="KW-0999">Mitochondrion inner membrane</keyword>
<evidence type="ECO:0000256" key="8">
    <source>
        <dbReference type="ARBA" id="ARBA00023128"/>
    </source>
</evidence>
<comment type="subcellular location">
    <subcellularLocation>
        <location evidence="1 10">Mitochondrion inner membrane</location>
        <topology evidence="1 10">Multi-pass membrane protein</topology>
    </subcellularLocation>
</comment>
<keyword evidence="4" id="KW-0812">Transmembrane</keyword>
<evidence type="ECO:0000313" key="12">
    <source>
        <dbReference type="Proteomes" id="UP001530293"/>
    </source>
</evidence>
<dbReference type="Gene3D" id="1.20.1300.10">
    <property type="entry name" value="Fumarate reductase/succinate dehydrogenase, transmembrane subunit"/>
    <property type="match status" value="1"/>
</dbReference>
<dbReference type="AlphaFoldDB" id="A0ABD3M8W6"/>
<reference evidence="11 12" key="1">
    <citation type="submission" date="2024-10" db="EMBL/GenBank/DDBJ databases">
        <title>Updated reference genomes for cyclostephanoid diatoms.</title>
        <authorList>
            <person name="Roberts W.R."/>
            <person name="Alverson A.J."/>
        </authorList>
    </citation>
    <scope>NUCLEOTIDE SEQUENCE [LARGE SCALE GENOMIC DNA]</scope>
    <source>
        <strain evidence="11 12">AJA232-27</strain>
    </source>
</reference>
<keyword evidence="7" id="KW-1133">Transmembrane helix</keyword>
<dbReference type="Proteomes" id="UP001530293">
    <property type="component" value="Unassembled WGS sequence"/>
</dbReference>
<dbReference type="EMBL" id="JALLBG020000183">
    <property type="protein sequence ID" value="KAL3760486.1"/>
    <property type="molecule type" value="Genomic_DNA"/>
</dbReference>
<keyword evidence="12" id="KW-1185">Reference proteome</keyword>
<comment type="similarity">
    <text evidence="2 10">Belongs to the CybS family.</text>
</comment>
<dbReference type="PANTHER" id="PTHR13337:SF2">
    <property type="entry name" value="SUCCINATE DEHYDROGENASE [UBIQUINONE] CYTOCHROME B SMALL SUBUNIT, MITOCHONDRIAL"/>
    <property type="match status" value="1"/>
</dbReference>
<evidence type="ECO:0000313" key="11">
    <source>
        <dbReference type="EMBL" id="KAL3760486.1"/>
    </source>
</evidence>
<name>A0ABD3M8W6_9STRA</name>
<dbReference type="InterPro" id="IPR007992">
    <property type="entry name" value="CybS"/>
</dbReference>
<keyword evidence="8 10" id="KW-0496">Mitochondrion</keyword>
<keyword evidence="9 10" id="KW-0472">Membrane</keyword>
<sequence length="194" mass="20304">MTMMSAAAAAATSRSSSLRRLLFASTNSTTTLSLRQRSAVVARRGFSSSTKSASAASSTSPSLLAGDAGHKATHLHHHMTTLLVFTTPLYLFALPDSYTNSYLDKGCGLVIAGTMAAHSWIGLNYVATDYVPKISKSLLGPARVLNLVLGVVTLAGLGKIAVGERGLRGTVMGLWRPAVVEVETATSTVGKEEH</sequence>
<keyword evidence="3" id="KW-0813">Transport</keyword>
<gene>
    <name evidence="11" type="ORF">ACHAWU_007805</name>
</gene>
<dbReference type="PANTHER" id="PTHR13337">
    <property type="entry name" value="SUCCINATE DEHYDROGENASE"/>
    <property type="match status" value="1"/>
</dbReference>
<evidence type="ECO:0000256" key="1">
    <source>
        <dbReference type="ARBA" id="ARBA00004448"/>
    </source>
</evidence>